<organism evidence="2 3">
    <name type="scientific">Enemella dayhoffiae</name>
    <dbReference type="NCBI Taxonomy" id="2016507"/>
    <lineage>
        <taxon>Bacteria</taxon>
        <taxon>Bacillati</taxon>
        <taxon>Actinomycetota</taxon>
        <taxon>Actinomycetes</taxon>
        <taxon>Propionibacteriales</taxon>
        <taxon>Propionibacteriaceae</taxon>
        <taxon>Enemella</taxon>
    </lineage>
</organism>
<accession>A0A255H7D3</accession>
<dbReference type="OrthoDB" id="9974763at2"/>
<feature type="transmembrane region" description="Helical" evidence="1">
    <location>
        <begin position="108"/>
        <end position="127"/>
    </location>
</feature>
<feature type="transmembrane region" description="Helical" evidence="1">
    <location>
        <begin position="33"/>
        <end position="53"/>
    </location>
</feature>
<evidence type="ECO:0000256" key="1">
    <source>
        <dbReference type="SAM" id="Phobius"/>
    </source>
</evidence>
<feature type="transmembrane region" description="Helical" evidence="1">
    <location>
        <begin position="9"/>
        <end position="27"/>
    </location>
</feature>
<proteinExistence type="predicted"/>
<dbReference type="AlphaFoldDB" id="A0A255H7D3"/>
<keyword evidence="3" id="KW-1185">Reference proteome</keyword>
<feature type="transmembrane region" description="Helical" evidence="1">
    <location>
        <begin position="65"/>
        <end position="88"/>
    </location>
</feature>
<reference evidence="2 3" key="1">
    <citation type="submission" date="2017-07" db="EMBL/GenBank/DDBJ databases">
        <title>Draft whole genome sequences of clinical Proprionibacteriaceae strains.</title>
        <authorList>
            <person name="Bernier A.-M."/>
            <person name="Bernard K."/>
            <person name="Domingo M.-C."/>
        </authorList>
    </citation>
    <scope>NUCLEOTIDE SEQUENCE [LARGE SCALE GENOMIC DNA]</scope>
    <source>
        <strain evidence="2 3">NML 130396</strain>
    </source>
</reference>
<dbReference type="EMBL" id="NMVQ01000007">
    <property type="protein sequence ID" value="OYO23467.1"/>
    <property type="molecule type" value="Genomic_DNA"/>
</dbReference>
<name>A0A255H7D3_9ACTN</name>
<dbReference type="RefSeq" id="WP_094363225.1">
    <property type="nucleotide sequence ID" value="NZ_NMVQ01000007.1"/>
</dbReference>
<evidence type="ECO:0000313" key="3">
    <source>
        <dbReference type="Proteomes" id="UP000216311"/>
    </source>
</evidence>
<evidence type="ECO:0008006" key="4">
    <source>
        <dbReference type="Google" id="ProtNLM"/>
    </source>
</evidence>
<keyword evidence="1" id="KW-1133">Transmembrane helix</keyword>
<evidence type="ECO:0000313" key="2">
    <source>
        <dbReference type="EMBL" id="OYO23467.1"/>
    </source>
</evidence>
<protein>
    <recommendedName>
        <fullName evidence="4">Transmembrane protein</fullName>
    </recommendedName>
</protein>
<sequence>MQVRRLNRLANWAALLVIVLVLAAALAPLPSSVALILGTLGGTLAAVVVLTWLTAGWLTRPRRPLWLVGVVWALLAIVGSWMVGYALALRGDPSRFVDGRVDPTPFGYGAWFGVLITVAGGWHLRWLSARRSELPR</sequence>
<keyword evidence="1" id="KW-0812">Transmembrane</keyword>
<keyword evidence="1" id="KW-0472">Membrane</keyword>
<gene>
    <name evidence="2" type="ORF">CGZ93_05860</name>
</gene>
<dbReference type="Proteomes" id="UP000216311">
    <property type="component" value="Unassembled WGS sequence"/>
</dbReference>
<comment type="caution">
    <text evidence="2">The sequence shown here is derived from an EMBL/GenBank/DDBJ whole genome shotgun (WGS) entry which is preliminary data.</text>
</comment>